<keyword evidence="3" id="KW-0808">Transferase</keyword>
<dbReference type="STRING" id="1173020.Cha6605_3957"/>
<keyword evidence="2" id="KW-0723">Serine/threonine-protein kinase</keyword>
<protein>
    <recommendedName>
        <fullName evidence="1">non-specific serine/threonine protein kinase</fullName>
        <ecNumber evidence="1">2.7.11.1</ecNumber>
    </recommendedName>
</protein>
<evidence type="ECO:0000259" key="10">
    <source>
        <dbReference type="PROSITE" id="PS50011"/>
    </source>
</evidence>
<dbReference type="HOGENOM" id="CLU_1265065_0_0_3"/>
<keyword evidence="4 9" id="KW-0547">Nucleotide-binding</keyword>
<comment type="catalytic activity">
    <reaction evidence="7">
        <text>L-threonyl-[protein] + ATP = O-phospho-L-threonyl-[protein] + ADP + H(+)</text>
        <dbReference type="Rhea" id="RHEA:46608"/>
        <dbReference type="Rhea" id="RHEA-COMP:11060"/>
        <dbReference type="Rhea" id="RHEA-COMP:11605"/>
        <dbReference type="ChEBI" id="CHEBI:15378"/>
        <dbReference type="ChEBI" id="CHEBI:30013"/>
        <dbReference type="ChEBI" id="CHEBI:30616"/>
        <dbReference type="ChEBI" id="CHEBI:61977"/>
        <dbReference type="ChEBI" id="CHEBI:456216"/>
        <dbReference type="EC" id="2.7.11.1"/>
    </reaction>
</comment>
<evidence type="ECO:0000256" key="1">
    <source>
        <dbReference type="ARBA" id="ARBA00012513"/>
    </source>
</evidence>
<dbReference type="PANTHER" id="PTHR24363:SF0">
    <property type="entry name" value="SERINE_THREONINE KINASE LIKE DOMAIN CONTAINING 1"/>
    <property type="match status" value="1"/>
</dbReference>
<evidence type="ECO:0000256" key="5">
    <source>
        <dbReference type="ARBA" id="ARBA00022777"/>
    </source>
</evidence>
<feature type="binding site" evidence="9">
    <location>
        <position position="83"/>
    </location>
    <ligand>
        <name>ATP</name>
        <dbReference type="ChEBI" id="CHEBI:30616"/>
    </ligand>
</feature>
<evidence type="ECO:0000256" key="9">
    <source>
        <dbReference type="PROSITE-ProRule" id="PRU10141"/>
    </source>
</evidence>
<reference evidence="11 12" key="1">
    <citation type="submission" date="2012-05" db="EMBL/GenBank/DDBJ databases">
        <title>Finished chromosome of genome of Chamaesiphon sp. PCC 6605.</title>
        <authorList>
            <consortium name="US DOE Joint Genome Institute"/>
            <person name="Gugger M."/>
            <person name="Coursin T."/>
            <person name="Rippka R."/>
            <person name="Tandeau De Marsac N."/>
            <person name="Huntemann M."/>
            <person name="Wei C.-L."/>
            <person name="Han J."/>
            <person name="Detter J.C."/>
            <person name="Han C."/>
            <person name="Tapia R."/>
            <person name="Chen A."/>
            <person name="Kyrpides N."/>
            <person name="Mavromatis K."/>
            <person name="Markowitz V."/>
            <person name="Szeto E."/>
            <person name="Ivanova N."/>
            <person name="Pagani I."/>
            <person name="Pati A."/>
            <person name="Goodwin L."/>
            <person name="Nordberg H.P."/>
            <person name="Cantor M.N."/>
            <person name="Hua S.X."/>
            <person name="Woyke T."/>
            <person name="Kerfeld C.A."/>
        </authorList>
    </citation>
    <scope>NUCLEOTIDE SEQUENCE [LARGE SCALE GENOMIC DNA]</scope>
    <source>
        <strain evidence="12">ATCC 27169 / PCC 6605</strain>
    </source>
</reference>
<evidence type="ECO:0000313" key="12">
    <source>
        <dbReference type="Proteomes" id="UP000010366"/>
    </source>
</evidence>
<dbReference type="Proteomes" id="UP000010366">
    <property type="component" value="Chromosome"/>
</dbReference>
<feature type="domain" description="Protein kinase" evidence="10">
    <location>
        <begin position="52"/>
        <end position="218"/>
    </location>
</feature>
<accession>K9UJC9</accession>
<dbReference type="Gene3D" id="1.10.510.10">
    <property type="entry name" value="Transferase(Phosphotransferase) domain 1"/>
    <property type="match status" value="1"/>
</dbReference>
<keyword evidence="12" id="KW-1185">Reference proteome</keyword>
<dbReference type="InterPro" id="IPR000719">
    <property type="entry name" value="Prot_kinase_dom"/>
</dbReference>
<evidence type="ECO:0000256" key="7">
    <source>
        <dbReference type="ARBA" id="ARBA00047899"/>
    </source>
</evidence>
<dbReference type="PANTHER" id="PTHR24363">
    <property type="entry name" value="SERINE/THREONINE PROTEIN KINASE"/>
    <property type="match status" value="1"/>
</dbReference>
<dbReference type="EMBL" id="CP003600">
    <property type="protein sequence ID" value="AFY94920.1"/>
    <property type="molecule type" value="Genomic_DNA"/>
</dbReference>
<dbReference type="SUPFAM" id="SSF56112">
    <property type="entry name" value="Protein kinase-like (PK-like)"/>
    <property type="match status" value="1"/>
</dbReference>
<dbReference type="InterPro" id="IPR017441">
    <property type="entry name" value="Protein_kinase_ATP_BS"/>
</dbReference>
<keyword evidence="6 9" id="KW-0067">ATP-binding</keyword>
<dbReference type="EC" id="2.7.11.1" evidence="1"/>
<dbReference type="KEGG" id="cmp:Cha6605_3957"/>
<evidence type="ECO:0000256" key="2">
    <source>
        <dbReference type="ARBA" id="ARBA00022527"/>
    </source>
</evidence>
<dbReference type="GO" id="GO:0005524">
    <property type="term" value="F:ATP binding"/>
    <property type="evidence" value="ECO:0007669"/>
    <property type="project" value="UniProtKB-UniRule"/>
</dbReference>
<dbReference type="PROSITE" id="PS50011">
    <property type="entry name" value="PROTEIN_KINASE_DOM"/>
    <property type="match status" value="1"/>
</dbReference>
<sequence length="218" mass="24640">MGILIVSMNIPSSAALDMSYCINPTCPAPDKNSPTTNFCMSCGAKILLKDRYRALKLLGQGGFGKTFKAVDEDQPRKPLCVIKQFAFSNNHPETRQIALKLFYEEAQHLEALGKHEQIPELLAYFDIEGQPYLVQQFIDGQDLEQELATAGTFNQVKIRELLESLLPVLDFLHHQSPPVICDKLRFSIECQHPYIAWLLVRSHYISKNSIDSANVFDL</sequence>
<keyword evidence="5 11" id="KW-0418">Kinase</keyword>
<name>K9UJC9_CHAP6</name>
<proteinExistence type="predicted"/>
<dbReference type="PROSITE" id="PS00107">
    <property type="entry name" value="PROTEIN_KINASE_ATP"/>
    <property type="match status" value="1"/>
</dbReference>
<gene>
    <name evidence="11" type="ORF">Cha6605_3957</name>
</gene>
<comment type="catalytic activity">
    <reaction evidence="8">
        <text>L-seryl-[protein] + ATP = O-phospho-L-seryl-[protein] + ADP + H(+)</text>
        <dbReference type="Rhea" id="RHEA:17989"/>
        <dbReference type="Rhea" id="RHEA-COMP:9863"/>
        <dbReference type="Rhea" id="RHEA-COMP:11604"/>
        <dbReference type="ChEBI" id="CHEBI:15378"/>
        <dbReference type="ChEBI" id="CHEBI:29999"/>
        <dbReference type="ChEBI" id="CHEBI:30616"/>
        <dbReference type="ChEBI" id="CHEBI:83421"/>
        <dbReference type="ChEBI" id="CHEBI:456216"/>
        <dbReference type="EC" id="2.7.11.1"/>
    </reaction>
</comment>
<dbReference type="eggNOG" id="COG0515">
    <property type="taxonomic scope" value="Bacteria"/>
</dbReference>
<evidence type="ECO:0000256" key="3">
    <source>
        <dbReference type="ARBA" id="ARBA00022679"/>
    </source>
</evidence>
<evidence type="ECO:0000313" key="11">
    <source>
        <dbReference type="EMBL" id="AFY94920.1"/>
    </source>
</evidence>
<dbReference type="GO" id="GO:0004674">
    <property type="term" value="F:protein serine/threonine kinase activity"/>
    <property type="evidence" value="ECO:0007669"/>
    <property type="project" value="UniProtKB-KW"/>
</dbReference>
<dbReference type="Pfam" id="PF00069">
    <property type="entry name" value="Pkinase"/>
    <property type="match status" value="1"/>
</dbReference>
<dbReference type="SMART" id="SM00220">
    <property type="entry name" value="S_TKc"/>
    <property type="match status" value="1"/>
</dbReference>
<evidence type="ECO:0000256" key="4">
    <source>
        <dbReference type="ARBA" id="ARBA00022741"/>
    </source>
</evidence>
<dbReference type="NCBIfam" id="NF045510">
    <property type="entry name" value="4Cys_prefix_kin"/>
    <property type="match status" value="1"/>
</dbReference>
<dbReference type="InterPro" id="IPR011009">
    <property type="entry name" value="Kinase-like_dom_sf"/>
</dbReference>
<evidence type="ECO:0000256" key="6">
    <source>
        <dbReference type="ARBA" id="ARBA00022840"/>
    </source>
</evidence>
<evidence type="ECO:0000256" key="8">
    <source>
        <dbReference type="ARBA" id="ARBA00048679"/>
    </source>
</evidence>
<organism evidence="11 12">
    <name type="scientific">Chamaesiphon minutus (strain ATCC 27169 / PCC 6605)</name>
    <dbReference type="NCBI Taxonomy" id="1173020"/>
    <lineage>
        <taxon>Bacteria</taxon>
        <taxon>Bacillati</taxon>
        <taxon>Cyanobacteriota</taxon>
        <taxon>Cyanophyceae</taxon>
        <taxon>Gomontiellales</taxon>
        <taxon>Chamaesiphonaceae</taxon>
        <taxon>Chamaesiphon</taxon>
    </lineage>
</organism>
<dbReference type="AlphaFoldDB" id="K9UJC9"/>